<dbReference type="SUPFAM" id="SSF54534">
    <property type="entry name" value="FKBP-like"/>
    <property type="match status" value="1"/>
</dbReference>
<dbReference type="SUPFAM" id="SSF109998">
    <property type="entry name" value="Triger factor/SurA peptide-binding domain-like"/>
    <property type="match status" value="1"/>
</dbReference>
<dbReference type="InterPro" id="IPR027304">
    <property type="entry name" value="Trigger_fact/SurA_dom_sf"/>
</dbReference>
<feature type="domain" description="PpiC" evidence="1">
    <location>
        <begin position="145"/>
        <end position="241"/>
    </location>
</feature>
<dbReference type="InterPro" id="IPR046357">
    <property type="entry name" value="PPIase_dom_sf"/>
</dbReference>
<dbReference type="AlphaFoldDB" id="A0A382B9F5"/>
<accession>A0A382B9F5</accession>
<name>A0A382B9F5_9ZZZZ</name>
<dbReference type="Gene3D" id="1.10.4030.10">
    <property type="entry name" value="Porin chaperone SurA, peptide-binding domain"/>
    <property type="match status" value="1"/>
</dbReference>
<dbReference type="PROSITE" id="PS50198">
    <property type="entry name" value="PPIC_PPIASE_2"/>
    <property type="match status" value="1"/>
</dbReference>
<gene>
    <name evidence="2" type="ORF">METZ01_LOCUS163260</name>
</gene>
<dbReference type="Pfam" id="PF13145">
    <property type="entry name" value="Rotamase_2"/>
    <property type="match status" value="1"/>
</dbReference>
<evidence type="ECO:0000313" key="2">
    <source>
        <dbReference type="EMBL" id="SVB10406.1"/>
    </source>
</evidence>
<organism evidence="2">
    <name type="scientific">marine metagenome</name>
    <dbReference type="NCBI Taxonomy" id="408172"/>
    <lineage>
        <taxon>unclassified sequences</taxon>
        <taxon>metagenomes</taxon>
        <taxon>ecological metagenomes</taxon>
    </lineage>
</organism>
<dbReference type="EMBL" id="UINC01028791">
    <property type="protein sequence ID" value="SVB10406.1"/>
    <property type="molecule type" value="Genomic_DNA"/>
</dbReference>
<dbReference type="PANTHER" id="PTHR47245">
    <property type="entry name" value="PEPTIDYLPROLYL ISOMERASE"/>
    <property type="match status" value="1"/>
</dbReference>
<proteinExistence type="predicted"/>
<evidence type="ECO:0000259" key="1">
    <source>
        <dbReference type="PROSITE" id="PS50198"/>
    </source>
</evidence>
<protein>
    <recommendedName>
        <fullName evidence="1">PpiC domain-containing protein</fullName>
    </recommendedName>
</protein>
<dbReference type="InterPro" id="IPR000297">
    <property type="entry name" value="PPIase_PpiC"/>
</dbReference>
<reference evidence="2" key="1">
    <citation type="submission" date="2018-05" db="EMBL/GenBank/DDBJ databases">
        <authorList>
            <person name="Lanie J.A."/>
            <person name="Ng W.-L."/>
            <person name="Kazmierczak K.M."/>
            <person name="Andrzejewski T.M."/>
            <person name="Davidsen T.M."/>
            <person name="Wayne K.J."/>
            <person name="Tettelin H."/>
            <person name="Glass J.I."/>
            <person name="Rusch D."/>
            <person name="Podicherti R."/>
            <person name="Tsui H.-C.T."/>
            <person name="Winkler M.E."/>
        </authorList>
    </citation>
    <scope>NUCLEOTIDE SEQUENCE</scope>
</reference>
<dbReference type="InterPro" id="IPR050245">
    <property type="entry name" value="PrsA_foldase"/>
</dbReference>
<dbReference type="PANTHER" id="PTHR47245:SF2">
    <property type="entry name" value="PEPTIDYL-PROLYL CIS-TRANS ISOMERASE HP_0175-RELATED"/>
    <property type="match status" value="1"/>
</dbReference>
<sequence>MPLVVNGQTIDDPVIEQEFSAIKAHYESLGSISCCERDDEFRGYARDNITFRALLTQEAQRTIPEPGAEEVTRAFDKLKDEHGGGDQFYASVGLSPEQDGLIQRDLSVNLQVESLRDSACQSLPAPTEAECRAYYEGNIEQFSDEDEVRASHIFKSVRETEKREAIFKALCEVRQRLVDGADFTELAREHSDKPAEEIDLGFFKRGELMDEFEIVTFSMKEGEVSPVFSTPHGFHLAKVTERKAGQPKPFESVRADIETELTAQRKDAKLQELVDELKKTAKIEYIEPEDGFGDHDHE</sequence>
<dbReference type="GO" id="GO:0003755">
    <property type="term" value="F:peptidyl-prolyl cis-trans isomerase activity"/>
    <property type="evidence" value="ECO:0007669"/>
    <property type="project" value="InterPro"/>
</dbReference>
<dbReference type="Gene3D" id="3.10.50.40">
    <property type="match status" value="1"/>
</dbReference>